<evidence type="ECO:0000313" key="2">
    <source>
        <dbReference type="EMBL" id="CAB4829428.1"/>
    </source>
</evidence>
<dbReference type="AlphaFoldDB" id="A0A6J7A9Y9"/>
<proteinExistence type="predicted"/>
<dbReference type="InterPro" id="IPR012349">
    <property type="entry name" value="Split_barrel_FMN-bd"/>
</dbReference>
<accession>A0A6J7A9Y9</accession>
<dbReference type="PANTHER" id="PTHR34071:SF2">
    <property type="entry name" value="FLAVIN-NUCLEOTIDE-BINDING PROTEIN"/>
    <property type="match status" value="1"/>
</dbReference>
<evidence type="ECO:0000256" key="1">
    <source>
        <dbReference type="SAM" id="MobiDB-lite"/>
    </source>
</evidence>
<dbReference type="Gene3D" id="2.30.110.10">
    <property type="entry name" value="Electron Transport, Fmn-binding Protein, Chain A"/>
    <property type="match status" value="1"/>
</dbReference>
<dbReference type="EMBL" id="CAFABK010000027">
    <property type="protein sequence ID" value="CAB4829428.1"/>
    <property type="molecule type" value="Genomic_DNA"/>
</dbReference>
<reference evidence="2" key="1">
    <citation type="submission" date="2020-05" db="EMBL/GenBank/DDBJ databases">
        <authorList>
            <person name="Chiriac C."/>
            <person name="Salcher M."/>
            <person name="Ghai R."/>
            <person name="Kavagutti S V."/>
        </authorList>
    </citation>
    <scope>NUCLEOTIDE SEQUENCE</scope>
</reference>
<dbReference type="Pfam" id="PF12900">
    <property type="entry name" value="Pyridox_ox_2"/>
    <property type="match status" value="1"/>
</dbReference>
<name>A0A6J7A9Y9_9ZZZZ</name>
<dbReference type="InterPro" id="IPR024747">
    <property type="entry name" value="Pyridox_Oxase-rel"/>
</dbReference>
<feature type="region of interest" description="Disordered" evidence="1">
    <location>
        <begin position="1"/>
        <end position="22"/>
    </location>
</feature>
<sequence>MSPAEFQAPGSTERTRGRRIPENSVTETAALHQVLDAGLVAHLAVVDESGHPYVLPVAYARRGEQVLFHGSTGSRLFRGLAAGQPTCLTVTLLDGLVLARSAFESSMNYRSAMVLGIATRLSGDDELDALACITEHLLPGRWSECRHPSPKERAATLTLGLDLNECSVKIRTGGPDDDPADLLDPVFSQIWAGEVPLQSMFAAPIADENTPTTINVPEYITKWQRR</sequence>
<protein>
    <submittedName>
        <fullName evidence="2">Unannotated protein</fullName>
    </submittedName>
</protein>
<dbReference type="SUPFAM" id="SSF50475">
    <property type="entry name" value="FMN-binding split barrel"/>
    <property type="match status" value="1"/>
</dbReference>
<organism evidence="2">
    <name type="scientific">freshwater metagenome</name>
    <dbReference type="NCBI Taxonomy" id="449393"/>
    <lineage>
        <taxon>unclassified sequences</taxon>
        <taxon>metagenomes</taxon>
        <taxon>ecological metagenomes</taxon>
    </lineage>
</organism>
<dbReference type="PANTHER" id="PTHR34071">
    <property type="entry name" value="5-NITROIMIDAZOLE ANTIBIOTICS RESISTANCE PROTEIN, NIMA-FAMILY-RELATED PROTEIN-RELATED"/>
    <property type="match status" value="1"/>
</dbReference>
<gene>
    <name evidence="2" type="ORF">UFOPK3204_00769</name>
</gene>